<dbReference type="STRING" id="997296.PB1_02960"/>
<dbReference type="PATRIC" id="fig|997296.3.peg.655"/>
<dbReference type="eggNOG" id="COG0451">
    <property type="taxonomic scope" value="Bacteria"/>
</dbReference>
<dbReference type="RefSeq" id="WP_003350623.1">
    <property type="nucleotide sequence ID" value="NZ_AFEU01000001.1"/>
</dbReference>
<dbReference type="EMBL" id="AFEU01000001">
    <property type="protein sequence ID" value="EIJ81865.1"/>
    <property type="molecule type" value="Genomic_DNA"/>
</dbReference>
<gene>
    <name evidence="1" type="ORF">PB1_02960</name>
</gene>
<evidence type="ECO:0000313" key="1">
    <source>
        <dbReference type="EMBL" id="EIJ81865.1"/>
    </source>
</evidence>
<dbReference type="AlphaFoldDB" id="I3E5U4"/>
<organism evidence="1 2">
    <name type="scientific">Bacillus methanolicus PB1</name>
    <dbReference type="NCBI Taxonomy" id="997296"/>
    <lineage>
        <taxon>Bacteria</taxon>
        <taxon>Bacillati</taxon>
        <taxon>Bacillota</taxon>
        <taxon>Bacilli</taxon>
        <taxon>Bacillales</taxon>
        <taxon>Bacillaceae</taxon>
        <taxon>Bacillus</taxon>
    </lineage>
</organism>
<sequence length="284" mass="33735">MDKAVIIGTYEFLGFSLCENLLEKGYQVEGIHIDLEEEDFFLEEKRMKVGRNANFIELTLEEWKQQHFMKSKSVLIIISVYDYFIKNNIQTLLKDEQFWNTTFPRFVKSEILILWPIQMLVKNKDVEKEEHGMDELLNFYKKFTHHSSIISVFIPTLFGPWQPQEFIFQQTILHRLGKYAHPVLKKHEWVFDAIYIEDSVNKIINIFEKKSIKSCYLRNTINDSWLKCAKSLGIELKEVREARKEDLFIDSKFQAESVESSVELLDGIKKQKDHLERILSLKNM</sequence>
<keyword evidence="2" id="KW-1185">Reference proteome</keyword>
<comment type="caution">
    <text evidence="1">The sequence shown here is derived from an EMBL/GenBank/DDBJ whole genome shotgun (WGS) entry which is preliminary data.</text>
</comment>
<name>I3E5U4_BACMT</name>
<reference evidence="1 2" key="1">
    <citation type="journal article" date="2012" name="Appl. Environ. Microbiol.">
        <title>Genome Sequence of Thermotolerant Bacillus methanolicus: Features and Regulation Related to Methylotrophy and Production of L-Lysine and L-Glutamate from Methanol.</title>
        <authorList>
            <person name="Heggeset T.M."/>
            <person name="Krog A."/>
            <person name="Balzer S."/>
            <person name="Wentzel A."/>
            <person name="Ellingsen T.E."/>
            <person name="Brautaset T."/>
        </authorList>
    </citation>
    <scope>NUCLEOTIDE SEQUENCE [LARGE SCALE GENOMIC DNA]</scope>
    <source>
        <strain evidence="1 2">PB1</strain>
    </source>
</reference>
<proteinExistence type="predicted"/>
<protein>
    <recommendedName>
        <fullName evidence="3">NAD-dependent epimerase/dehydratase domain-containing protein</fullName>
    </recommendedName>
</protein>
<dbReference type="Proteomes" id="UP000010523">
    <property type="component" value="Unassembled WGS sequence"/>
</dbReference>
<evidence type="ECO:0000313" key="2">
    <source>
        <dbReference type="Proteomes" id="UP000010523"/>
    </source>
</evidence>
<evidence type="ECO:0008006" key="3">
    <source>
        <dbReference type="Google" id="ProtNLM"/>
    </source>
</evidence>
<dbReference type="OrthoDB" id="2938417at2"/>
<accession>I3E5U4</accession>